<comment type="subcellular location">
    <subcellularLocation>
        <location evidence="1">Membrane</location>
        <topology evidence="1">Multi-pass membrane protein</topology>
    </subcellularLocation>
</comment>
<dbReference type="InterPro" id="IPR036259">
    <property type="entry name" value="MFS_trans_sf"/>
</dbReference>
<dbReference type="Proteomes" id="UP001433268">
    <property type="component" value="Unassembled WGS sequence"/>
</dbReference>
<evidence type="ECO:0000256" key="2">
    <source>
        <dbReference type="ARBA" id="ARBA00022448"/>
    </source>
</evidence>
<sequence>MDSTISAREANMSAKNLPRGEAPSNEELREHRSEKYSAFTDLERWVIVAIVCFASLCSNLSAFIFLPALKLLAETFSVSVDQINLVLTVYMAVATVAPTLAGDAADVIGRRPTYLVTLGLFLVADVFLALADSYEQLLGLRVLQALGQSGIIVVGYGVVTDITTPANRGSFMSAVSFAQSIPQRRRRTLNS</sequence>
<keyword evidence="2" id="KW-0813">Transport</keyword>
<dbReference type="RefSeq" id="XP_066671341.1">
    <property type="nucleotide sequence ID" value="XM_066807723.1"/>
</dbReference>
<evidence type="ECO:0000256" key="1">
    <source>
        <dbReference type="ARBA" id="ARBA00004141"/>
    </source>
</evidence>
<dbReference type="PROSITE" id="PS50850">
    <property type="entry name" value="MFS"/>
    <property type="match status" value="1"/>
</dbReference>
<keyword evidence="5 6" id="KW-0472">Membrane</keyword>
<dbReference type="InterPro" id="IPR011701">
    <property type="entry name" value="MFS"/>
</dbReference>
<evidence type="ECO:0000259" key="7">
    <source>
        <dbReference type="PROSITE" id="PS50850"/>
    </source>
</evidence>
<dbReference type="PANTHER" id="PTHR23502:SF51">
    <property type="entry name" value="QUINIDINE RESISTANCE PROTEIN 1-RELATED"/>
    <property type="match status" value="1"/>
</dbReference>
<dbReference type="Pfam" id="PF07690">
    <property type="entry name" value="MFS_1"/>
    <property type="match status" value="1"/>
</dbReference>
<comment type="caution">
    <text evidence="8">The sequence shown here is derived from an EMBL/GenBank/DDBJ whole genome shotgun (WGS) entry which is preliminary data.</text>
</comment>
<dbReference type="Gene3D" id="1.20.1720.10">
    <property type="entry name" value="Multidrug resistance protein D"/>
    <property type="match status" value="1"/>
</dbReference>
<protein>
    <recommendedName>
        <fullName evidence="7">Major facilitator superfamily (MFS) profile domain-containing protein</fullName>
    </recommendedName>
</protein>
<dbReference type="PANTHER" id="PTHR23502">
    <property type="entry name" value="MAJOR FACILITATOR SUPERFAMILY"/>
    <property type="match status" value="1"/>
</dbReference>
<dbReference type="GeneID" id="92040783"/>
<feature type="domain" description="Major facilitator superfamily (MFS) profile" evidence="7">
    <location>
        <begin position="47"/>
        <end position="191"/>
    </location>
</feature>
<keyword evidence="3 6" id="KW-0812">Transmembrane</keyword>
<evidence type="ECO:0000313" key="9">
    <source>
        <dbReference type="Proteomes" id="UP001433268"/>
    </source>
</evidence>
<evidence type="ECO:0000256" key="4">
    <source>
        <dbReference type="ARBA" id="ARBA00022989"/>
    </source>
</evidence>
<evidence type="ECO:0000256" key="6">
    <source>
        <dbReference type="SAM" id="Phobius"/>
    </source>
</evidence>
<evidence type="ECO:0000256" key="3">
    <source>
        <dbReference type="ARBA" id="ARBA00022692"/>
    </source>
</evidence>
<gene>
    <name evidence="8" type="ORF">PG997_003408</name>
</gene>
<feature type="transmembrane region" description="Helical" evidence="6">
    <location>
        <begin position="113"/>
        <end position="131"/>
    </location>
</feature>
<evidence type="ECO:0000313" key="8">
    <source>
        <dbReference type="EMBL" id="KAK8088447.1"/>
    </source>
</evidence>
<dbReference type="InterPro" id="IPR020846">
    <property type="entry name" value="MFS_dom"/>
</dbReference>
<organism evidence="8 9">
    <name type="scientific">Apiospora hydei</name>
    <dbReference type="NCBI Taxonomy" id="1337664"/>
    <lineage>
        <taxon>Eukaryota</taxon>
        <taxon>Fungi</taxon>
        <taxon>Dikarya</taxon>
        <taxon>Ascomycota</taxon>
        <taxon>Pezizomycotina</taxon>
        <taxon>Sordariomycetes</taxon>
        <taxon>Xylariomycetidae</taxon>
        <taxon>Amphisphaeriales</taxon>
        <taxon>Apiosporaceae</taxon>
        <taxon>Apiospora</taxon>
    </lineage>
</organism>
<accession>A0ABR1WZ59</accession>
<dbReference type="SUPFAM" id="SSF103473">
    <property type="entry name" value="MFS general substrate transporter"/>
    <property type="match status" value="1"/>
</dbReference>
<evidence type="ECO:0000256" key="5">
    <source>
        <dbReference type="ARBA" id="ARBA00023136"/>
    </source>
</evidence>
<name>A0ABR1WZ59_9PEZI</name>
<proteinExistence type="predicted"/>
<dbReference type="InterPro" id="IPR005829">
    <property type="entry name" value="Sugar_transporter_CS"/>
</dbReference>
<reference evidence="8 9" key="1">
    <citation type="submission" date="2023-01" db="EMBL/GenBank/DDBJ databases">
        <title>Analysis of 21 Apiospora genomes using comparative genomics revels a genus with tremendous synthesis potential of carbohydrate active enzymes and secondary metabolites.</title>
        <authorList>
            <person name="Sorensen T."/>
        </authorList>
    </citation>
    <scope>NUCLEOTIDE SEQUENCE [LARGE SCALE GENOMIC DNA]</scope>
    <source>
        <strain evidence="8 9">CBS 114990</strain>
    </source>
</reference>
<dbReference type="EMBL" id="JAQQWN010000004">
    <property type="protein sequence ID" value="KAK8088447.1"/>
    <property type="molecule type" value="Genomic_DNA"/>
</dbReference>
<dbReference type="PROSITE" id="PS00216">
    <property type="entry name" value="SUGAR_TRANSPORT_1"/>
    <property type="match status" value="1"/>
</dbReference>
<keyword evidence="9" id="KW-1185">Reference proteome</keyword>
<keyword evidence="4 6" id="KW-1133">Transmembrane helix</keyword>
<feature type="transmembrane region" description="Helical" evidence="6">
    <location>
        <begin position="45"/>
        <end position="71"/>
    </location>
</feature>
<feature type="transmembrane region" description="Helical" evidence="6">
    <location>
        <begin position="83"/>
        <end position="101"/>
    </location>
</feature>